<dbReference type="HAMAP" id="MF_00189">
    <property type="entry name" value="YciB"/>
    <property type="match status" value="1"/>
</dbReference>
<evidence type="ECO:0000256" key="5">
    <source>
        <dbReference type="HAMAP-Rule" id="MF_00189"/>
    </source>
</evidence>
<dbReference type="RefSeq" id="WP_252166895.1">
    <property type="nucleotide sequence ID" value="NZ_CP084930.1"/>
</dbReference>
<feature type="transmembrane region" description="Helical" evidence="5">
    <location>
        <begin position="96"/>
        <end position="111"/>
    </location>
</feature>
<evidence type="ECO:0000256" key="1">
    <source>
        <dbReference type="ARBA" id="ARBA00022475"/>
    </source>
</evidence>
<name>A0ABY4X824_9SPHN</name>
<keyword evidence="1 5" id="KW-1003">Cell membrane</keyword>
<accession>A0ABY4X824</accession>
<feature type="transmembrane region" description="Helical" evidence="5">
    <location>
        <begin position="12"/>
        <end position="32"/>
    </location>
</feature>
<keyword evidence="3 5" id="KW-1133">Transmembrane helix</keyword>
<gene>
    <name evidence="5" type="primary">yciB</name>
    <name evidence="6" type="ORF">LHA26_00970</name>
</gene>
<proteinExistence type="inferred from homology"/>
<dbReference type="PANTHER" id="PTHR36917:SF1">
    <property type="entry name" value="INNER MEMBRANE-SPANNING PROTEIN YCIB"/>
    <property type="match status" value="1"/>
</dbReference>
<dbReference type="Proteomes" id="UP001056937">
    <property type="component" value="Chromosome 1"/>
</dbReference>
<evidence type="ECO:0000256" key="4">
    <source>
        <dbReference type="ARBA" id="ARBA00023136"/>
    </source>
</evidence>
<comment type="subcellular location">
    <subcellularLocation>
        <location evidence="5">Cell inner membrane</location>
        <topology evidence="5">Multi-pass membrane protein</topology>
    </subcellularLocation>
</comment>
<keyword evidence="2 5" id="KW-0812">Transmembrane</keyword>
<feature type="transmembrane region" description="Helical" evidence="5">
    <location>
        <begin position="38"/>
        <end position="55"/>
    </location>
</feature>
<dbReference type="PANTHER" id="PTHR36917">
    <property type="entry name" value="INTRACELLULAR SEPTATION PROTEIN A-RELATED"/>
    <property type="match status" value="1"/>
</dbReference>
<evidence type="ECO:0000256" key="3">
    <source>
        <dbReference type="ARBA" id="ARBA00022989"/>
    </source>
</evidence>
<evidence type="ECO:0000256" key="2">
    <source>
        <dbReference type="ARBA" id="ARBA00022692"/>
    </source>
</evidence>
<keyword evidence="4 5" id="KW-0472">Membrane</keyword>
<sequence>MTHSKAASPLLRIVLDFGPILLFFLANAWAPVAEGQRVYVATGAFMAATVLAMIVSKLRLGQVSPMLWVSGAMVLVFGALTLWLRNDVFIKVKPTIYYVTVATILFVGLWRRRPTLKLVFGAAYPGLSERGWHLVSRNWAWFFVVMAIANEVAWRHLSTSAWIGYKLWGVLPATMLFALANVPMMMRHGLGGGAAEAVEESPPSG</sequence>
<comment type="function">
    <text evidence="5">Plays a role in cell envelope biogenesis, maintenance of cell envelope integrity and membrane homeostasis.</text>
</comment>
<keyword evidence="5" id="KW-0997">Cell inner membrane</keyword>
<feature type="transmembrane region" description="Helical" evidence="5">
    <location>
        <begin position="67"/>
        <end position="84"/>
    </location>
</feature>
<evidence type="ECO:0000313" key="7">
    <source>
        <dbReference type="Proteomes" id="UP001056937"/>
    </source>
</evidence>
<comment type="similarity">
    <text evidence="5">Belongs to the YciB family.</text>
</comment>
<organism evidence="6 7">
    <name type="scientific">Sphingomonas morindae</name>
    <dbReference type="NCBI Taxonomy" id="1541170"/>
    <lineage>
        <taxon>Bacteria</taxon>
        <taxon>Pseudomonadati</taxon>
        <taxon>Pseudomonadota</taxon>
        <taxon>Alphaproteobacteria</taxon>
        <taxon>Sphingomonadales</taxon>
        <taxon>Sphingomonadaceae</taxon>
        <taxon>Sphingomonas</taxon>
    </lineage>
</organism>
<dbReference type="EMBL" id="CP084930">
    <property type="protein sequence ID" value="USI73083.1"/>
    <property type="molecule type" value="Genomic_DNA"/>
</dbReference>
<feature type="transmembrane region" description="Helical" evidence="5">
    <location>
        <begin position="163"/>
        <end position="182"/>
    </location>
</feature>
<dbReference type="NCBIfam" id="NF001323">
    <property type="entry name" value="PRK00259.1-1"/>
    <property type="match status" value="1"/>
</dbReference>
<reference evidence="6" key="1">
    <citation type="journal article" date="2022" name="Toxins">
        <title>Genomic Analysis of Sphingopyxis sp. USTB-05 for Biodegrading Cyanobacterial Hepatotoxins.</title>
        <authorList>
            <person name="Liu C."/>
            <person name="Xu Q."/>
            <person name="Zhao Z."/>
            <person name="Zhang H."/>
            <person name="Liu X."/>
            <person name="Yin C."/>
            <person name="Liu Y."/>
            <person name="Yan H."/>
        </authorList>
    </citation>
    <scope>NUCLEOTIDE SEQUENCE</scope>
    <source>
        <strain evidence="6">NBD5</strain>
    </source>
</reference>
<protein>
    <recommendedName>
        <fullName evidence="5">Inner membrane-spanning protein YciB</fullName>
    </recommendedName>
</protein>
<keyword evidence="7" id="KW-1185">Reference proteome</keyword>
<dbReference type="Pfam" id="PF04279">
    <property type="entry name" value="IspA"/>
    <property type="match status" value="1"/>
</dbReference>
<dbReference type="InterPro" id="IPR006008">
    <property type="entry name" value="YciB"/>
</dbReference>
<evidence type="ECO:0000313" key="6">
    <source>
        <dbReference type="EMBL" id="USI73083.1"/>
    </source>
</evidence>